<reference evidence="10 11" key="1">
    <citation type="submission" date="2019-07" db="EMBL/GenBank/DDBJ databases">
        <title>Reclasification of Spiribacter aquaticus.</title>
        <authorList>
            <person name="Leon M.J."/>
            <person name="Sanchez-Porro C."/>
            <person name="Ventosa A."/>
        </authorList>
    </citation>
    <scope>NUCLEOTIDE SEQUENCE [LARGE SCALE GENOMIC DNA]</scope>
    <source>
        <strain evidence="10 11">SP30</strain>
    </source>
</reference>
<name>A0A557RHU6_9GAMM</name>
<comment type="subcellular location">
    <subcellularLocation>
        <location evidence="1">Cell membrane</location>
        <topology evidence="1">Multi-pass membrane protein</topology>
    </subcellularLocation>
</comment>
<dbReference type="Proteomes" id="UP000316688">
    <property type="component" value="Unassembled WGS sequence"/>
</dbReference>
<keyword evidence="11" id="KW-1185">Reference proteome</keyword>
<evidence type="ECO:0000256" key="7">
    <source>
        <dbReference type="ARBA" id="ARBA00023136"/>
    </source>
</evidence>
<comment type="caution">
    <text evidence="10">The sequence shown here is derived from an EMBL/GenBank/DDBJ whole genome shotgun (WGS) entry which is preliminary data.</text>
</comment>
<evidence type="ECO:0000256" key="3">
    <source>
        <dbReference type="ARBA" id="ARBA00022448"/>
    </source>
</evidence>
<dbReference type="Pfam" id="PF02028">
    <property type="entry name" value="BCCT"/>
    <property type="match status" value="1"/>
</dbReference>
<keyword evidence="4" id="KW-1003">Cell membrane</keyword>
<evidence type="ECO:0000256" key="8">
    <source>
        <dbReference type="SAM" id="MobiDB-lite"/>
    </source>
</evidence>
<keyword evidence="3" id="KW-0813">Transport</keyword>
<evidence type="ECO:0000256" key="1">
    <source>
        <dbReference type="ARBA" id="ARBA00004651"/>
    </source>
</evidence>
<feature type="transmembrane region" description="Helical" evidence="9">
    <location>
        <begin position="124"/>
        <end position="147"/>
    </location>
</feature>
<feature type="transmembrane region" description="Helical" evidence="9">
    <location>
        <begin position="88"/>
        <end position="112"/>
    </location>
</feature>
<dbReference type="RefSeq" id="WP_144348234.1">
    <property type="nucleotide sequence ID" value="NZ_VMKP01000003.1"/>
</dbReference>
<evidence type="ECO:0000256" key="5">
    <source>
        <dbReference type="ARBA" id="ARBA00022692"/>
    </source>
</evidence>
<dbReference type="NCBIfam" id="TIGR00842">
    <property type="entry name" value="bcct"/>
    <property type="match status" value="1"/>
</dbReference>
<feature type="transmembrane region" description="Helical" evidence="9">
    <location>
        <begin position="315"/>
        <end position="339"/>
    </location>
</feature>
<evidence type="ECO:0000313" key="11">
    <source>
        <dbReference type="Proteomes" id="UP000316688"/>
    </source>
</evidence>
<dbReference type="PANTHER" id="PTHR30047">
    <property type="entry name" value="HIGH-AFFINITY CHOLINE TRANSPORT PROTEIN-RELATED"/>
    <property type="match status" value="1"/>
</dbReference>
<feature type="transmembrane region" description="Helical" evidence="9">
    <location>
        <begin position="520"/>
        <end position="540"/>
    </location>
</feature>
<feature type="transmembrane region" description="Helical" evidence="9">
    <location>
        <begin position="201"/>
        <end position="220"/>
    </location>
</feature>
<feature type="region of interest" description="Disordered" evidence="8">
    <location>
        <begin position="1"/>
        <end position="23"/>
    </location>
</feature>
<sequence length="550" mass="58381">MSDENLDEQKSTGVPAPEGPSGLIDTDYVIGQDNIAGNRFGLEVDLHGKVFTFSGLIILAFVIITLALQNEVGPVFEATRVWLTQNLAWFFLGGANIFVLIALGLIFTPLANVRLGGAHATPDFSYAGWFAMLFAAGMGIGLMYFGVSEPLGHFEKAIQGTSMEGGVRTDWAPLGAAAGDQNAAISLGMAATIFHWGLHPWGIYAVVALALALFSFNKGLPLTMRSVFYPILGERVWGWPGHVIDVIAVFATLFGLATSLGLGAQQATVGLGYLFGIPSGDTTMVLLIIGITIIALGSVTLGVDKGVQRLSQLNMGLAGLLLLFVIVAGPTLAIATGFFEYLFSYAKNVIPLSNPIGREDTNFSQGWTSFYWAWWISWSPFVGMFIARVSRGRTVREFLIAVLVIPTLISVLWMTALGGTAIDQVVNKGLESVSEASGDLQLFEMLSNLPLGLITSSLAIFLVIVFFVTSSDSGSLVIDAITAGGKVDSPKPQRMFWAIIEGAIAIALLLGGGLSALQAMALSAGFPLTLVLLVACYSIIRGLMSEPRAA</sequence>
<keyword evidence="5 9" id="KW-0812">Transmembrane</keyword>
<protein>
    <submittedName>
        <fullName evidence="10">BCCT family transporter</fullName>
    </submittedName>
</protein>
<feature type="transmembrane region" description="Helical" evidence="9">
    <location>
        <begin position="399"/>
        <end position="422"/>
    </location>
</feature>
<proteinExistence type="inferred from homology"/>
<dbReference type="PANTHER" id="PTHR30047:SF7">
    <property type="entry name" value="HIGH-AFFINITY CHOLINE TRANSPORT PROTEIN"/>
    <property type="match status" value="1"/>
</dbReference>
<organism evidence="10 11">
    <name type="scientific">Spiribacter aquaticus</name>
    <dbReference type="NCBI Taxonomy" id="1935996"/>
    <lineage>
        <taxon>Bacteria</taxon>
        <taxon>Pseudomonadati</taxon>
        <taxon>Pseudomonadota</taxon>
        <taxon>Gammaproteobacteria</taxon>
        <taxon>Chromatiales</taxon>
        <taxon>Ectothiorhodospiraceae</taxon>
        <taxon>Spiribacter</taxon>
    </lineage>
</organism>
<feature type="transmembrane region" description="Helical" evidence="9">
    <location>
        <begin position="241"/>
        <end position="264"/>
    </location>
</feature>
<evidence type="ECO:0000256" key="9">
    <source>
        <dbReference type="SAM" id="Phobius"/>
    </source>
</evidence>
<dbReference type="GO" id="GO:0022857">
    <property type="term" value="F:transmembrane transporter activity"/>
    <property type="evidence" value="ECO:0007669"/>
    <property type="project" value="InterPro"/>
</dbReference>
<feature type="transmembrane region" description="Helical" evidence="9">
    <location>
        <begin position="50"/>
        <end position="68"/>
    </location>
</feature>
<dbReference type="AlphaFoldDB" id="A0A557RHU6"/>
<feature type="transmembrane region" description="Helical" evidence="9">
    <location>
        <begin position="369"/>
        <end position="387"/>
    </location>
</feature>
<accession>A0A557RHU6</accession>
<evidence type="ECO:0000256" key="2">
    <source>
        <dbReference type="ARBA" id="ARBA00005658"/>
    </source>
</evidence>
<feature type="transmembrane region" description="Helical" evidence="9">
    <location>
        <begin position="449"/>
        <end position="468"/>
    </location>
</feature>
<evidence type="ECO:0000256" key="6">
    <source>
        <dbReference type="ARBA" id="ARBA00022989"/>
    </source>
</evidence>
<dbReference type="InterPro" id="IPR000060">
    <property type="entry name" value="BCCT_transptr"/>
</dbReference>
<dbReference type="GO" id="GO:0005886">
    <property type="term" value="C:plasma membrane"/>
    <property type="evidence" value="ECO:0007669"/>
    <property type="project" value="UniProtKB-SubCell"/>
</dbReference>
<keyword evidence="7 9" id="KW-0472">Membrane</keyword>
<dbReference type="EMBL" id="VMKP01000003">
    <property type="protein sequence ID" value="TVO64694.1"/>
    <property type="molecule type" value="Genomic_DNA"/>
</dbReference>
<keyword evidence="6 9" id="KW-1133">Transmembrane helix</keyword>
<evidence type="ECO:0000313" key="10">
    <source>
        <dbReference type="EMBL" id="TVO64694.1"/>
    </source>
</evidence>
<feature type="transmembrane region" description="Helical" evidence="9">
    <location>
        <begin position="284"/>
        <end position="303"/>
    </location>
</feature>
<evidence type="ECO:0000256" key="4">
    <source>
        <dbReference type="ARBA" id="ARBA00022475"/>
    </source>
</evidence>
<feature type="transmembrane region" description="Helical" evidence="9">
    <location>
        <begin position="495"/>
        <end position="514"/>
    </location>
</feature>
<comment type="similarity">
    <text evidence="2">Belongs to the BCCT transporter (TC 2.A.15) family.</text>
</comment>
<gene>
    <name evidence="10" type="ORF">FPL11_08605</name>
</gene>